<dbReference type="GO" id="GO:0005737">
    <property type="term" value="C:cytoplasm"/>
    <property type="evidence" value="ECO:0007669"/>
    <property type="project" value="UniProtKB-SubCell"/>
</dbReference>
<feature type="region of interest" description="Disordered" evidence="11">
    <location>
        <begin position="199"/>
        <end position="221"/>
    </location>
</feature>
<keyword evidence="8" id="KW-0539">Nucleus</keyword>
<feature type="region of interest" description="Disordered" evidence="11">
    <location>
        <begin position="478"/>
        <end position="517"/>
    </location>
</feature>
<dbReference type="Gene3D" id="3.30.40.10">
    <property type="entry name" value="Zinc/RING finger domain, C3HC4 (zinc finger)"/>
    <property type="match status" value="1"/>
</dbReference>
<dbReference type="InterPro" id="IPR047226">
    <property type="entry name" value="KH-I_MEX3_rpt2"/>
</dbReference>
<dbReference type="PROSITE" id="PS50089">
    <property type="entry name" value="ZF_RING_2"/>
    <property type="match status" value="1"/>
</dbReference>
<proteinExistence type="predicted"/>
<dbReference type="CDD" id="cd22423">
    <property type="entry name" value="KH-I_MEX3_rpt1"/>
    <property type="match status" value="1"/>
</dbReference>
<gene>
    <name evidence="13" type="ORF">EB796_005068</name>
</gene>
<dbReference type="CDD" id="cd22424">
    <property type="entry name" value="KH-I_MEX3_rpt2"/>
    <property type="match status" value="1"/>
</dbReference>
<keyword evidence="5 10" id="KW-0863">Zinc-finger</keyword>
<comment type="subcellular location">
    <subcellularLocation>
        <location evidence="2">Cytoplasm</location>
    </subcellularLocation>
    <subcellularLocation>
        <location evidence="1">Nucleus</location>
    </subcellularLocation>
</comment>
<dbReference type="GO" id="GO:0003723">
    <property type="term" value="F:RNA binding"/>
    <property type="evidence" value="ECO:0007669"/>
    <property type="project" value="UniProtKB-UniRule"/>
</dbReference>
<evidence type="ECO:0000256" key="4">
    <source>
        <dbReference type="ARBA" id="ARBA00022737"/>
    </source>
</evidence>
<feature type="region of interest" description="Disordered" evidence="11">
    <location>
        <begin position="439"/>
        <end position="463"/>
    </location>
</feature>
<evidence type="ECO:0000256" key="2">
    <source>
        <dbReference type="ARBA" id="ARBA00004496"/>
    </source>
</evidence>
<dbReference type="GO" id="GO:0005634">
    <property type="term" value="C:nucleus"/>
    <property type="evidence" value="ECO:0007669"/>
    <property type="project" value="UniProtKB-SubCell"/>
</dbReference>
<dbReference type="Proteomes" id="UP000593567">
    <property type="component" value="Unassembled WGS sequence"/>
</dbReference>
<dbReference type="EMBL" id="VXIV02000695">
    <property type="protein sequence ID" value="KAF6036621.1"/>
    <property type="molecule type" value="Genomic_DNA"/>
</dbReference>
<dbReference type="Gene3D" id="3.30.1370.10">
    <property type="entry name" value="K Homology domain, type 1"/>
    <property type="match status" value="2"/>
</dbReference>
<dbReference type="GO" id="GO:0008270">
    <property type="term" value="F:zinc ion binding"/>
    <property type="evidence" value="ECO:0007669"/>
    <property type="project" value="UniProtKB-KW"/>
</dbReference>
<sequence length="575" mass="62319">MSMNDGNGPYDESRSTFHFPLVQELSNLALLDNHNTHQGTCNGNTGTSAAGISLDDRQLSFSDNRSMKFFPEAQYLDRKAPNFLPEDSIYSNRQEFDSHPPYDDKFNINGGPIGSTIPRKSSNMTETVPVPSSEHVAEIVGRQGCKIKSLRTQTNTYIKTPVRGSEPVFVVTGRKEDVAHAKHQILSAAEHFSSIRAKRNGSNGLHTNSNSGSSSPTSVPLGHMTSQVRVPYKVVGLVVGPKGATIKRIQQTTSTYIVTPGRDKDPVFEVTGLPENVEKAKEEIEKHIASRTGTDNNSDLQIDDFQPYCVDPGFHEQNNESGQSMPATSTYNTYNNIVNGHDDLPPLCSHLYQHLPHNSLHKNGQCAPPIANSNPNAADYSLLPSFNPFQNEVSSFKGTSPSDYEPDEGIATHGSSAVSIYDPSAVMWGDVSSFDVQRSNSVSVHQHLPPGEDGPHPRTRRTNSDPLAAAFQKIDATFSSSSVGSSQGSTSPVTGRRNNSPSHQPGKPQPPVGTASAKPSPCYSCGGEVNAALVPCAHHIFCMRCAEEICRREPGRRNCPLCHKPAEGALLRAKP</sequence>
<keyword evidence="5 10" id="KW-0479">Metal-binding</keyword>
<evidence type="ECO:0000256" key="11">
    <source>
        <dbReference type="SAM" id="MobiDB-lite"/>
    </source>
</evidence>
<dbReference type="InterPro" id="IPR001841">
    <property type="entry name" value="Znf_RING"/>
</dbReference>
<feature type="domain" description="RING-type" evidence="12">
    <location>
        <begin position="522"/>
        <end position="563"/>
    </location>
</feature>
<dbReference type="InterPro" id="IPR036612">
    <property type="entry name" value="KH_dom_type_1_sf"/>
</dbReference>
<organism evidence="13 14">
    <name type="scientific">Bugula neritina</name>
    <name type="common">Brown bryozoan</name>
    <name type="synonym">Sertularia neritina</name>
    <dbReference type="NCBI Taxonomy" id="10212"/>
    <lineage>
        <taxon>Eukaryota</taxon>
        <taxon>Metazoa</taxon>
        <taxon>Spiralia</taxon>
        <taxon>Lophotrochozoa</taxon>
        <taxon>Bryozoa</taxon>
        <taxon>Gymnolaemata</taxon>
        <taxon>Cheilostomatida</taxon>
        <taxon>Flustrina</taxon>
        <taxon>Buguloidea</taxon>
        <taxon>Bugulidae</taxon>
        <taxon>Bugula</taxon>
    </lineage>
</organism>
<feature type="compositionally biased region" description="Low complexity" evidence="11">
    <location>
        <begin position="479"/>
        <end position="495"/>
    </location>
</feature>
<evidence type="ECO:0000256" key="6">
    <source>
        <dbReference type="ARBA" id="ARBA00022833"/>
    </source>
</evidence>
<dbReference type="InterPro" id="IPR013083">
    <property type="entry name" value="Znf_RING/FYVE/PHD"/>
</dbReference>
<comment type="caution">
    <text evidence="13">The sequence shown here is derived from an EMBL/GenBank/DDBJ whole genome shotgun (WGS) entry which is preliminary data.</text>
</comment>
<dbReference type="InterPro" id="IPR004088">
    <property type="entry name" value="KH_dom_type_1"/>
</dbReference>
<keyword evidence="6" id="KW-0862">Zinc</keyword>
<evidence type="ECO:0000256" key="5">
    <source>
        <dbReference type="ARBA" id="ARBA00022771"/>
    </source>
</evidence>
<dbReference type="InterPro" id="IPR047228">
    <property type="entry name" value="KH-I_MEX3_rpt1"/>
</dbReference>
<protein>
    <submittedName>
        <fullName evidence="13">MEX3C</fullName>
    </submittedName>
</protein>
<evidence type="ECO:0000256" key="8">
    <source>
        <dbReference type="ARBA" id="ARBA00023242"/>
    </source>
</evidence>
<dbReference type="Pfam" id="PF00013">
    <property type="entry name" value="KH_1"/>
    <property type="match status" value="2"/>
</dbReference>
<dbReference type="FunFam" id="3.30.1370.10:FF:000012">
    <property type="entry name" value="Mex-3 RNA-binding family member D"/>
    <property type="match status" value="1"/>
</dbReference>
<dbReference type="SUPFAM" id="SSF54791">
    <property type="entry name" value="Eukaryotic type KH-domain (KH-domain type I)"/>
    <property type="match status" value="2"/>
</dbReference>
<dbReference type="OrthoDB" id="427410at2759"/>
<dbReference type="PROSITE" id="PS50084">
    <property type="entry name" value="KH_TYPE_1"/>
    <property type="match status" value="2"/>
</dbReference>
<evidence type="ECO:0000256" key="3">
    <source>
        <dbReference type="ARBA" id="ARBA00022490"/>
    </source>
</evidence>
<dbReference type="SMART" id="SM00322">
    <property type="entry name" value="KH"/>
    <property type="match status" value="2"/>
</dbReference>
<dbReference type="InterPro" id="IPR004087">
    <property type="entry name" value="KH_dom"/>
</dbReference>
<keyword evidence="14" id="KW-1185">Reference proteome</keyword>
<dbReference type="PANTHER" id="PTHR23285">
    <property type="entry name" value="RING FINGER AND KH DOMAIN CONTAINING PROTEIN 1"/>
    <property type="match status" value="1"/>
</dbReference>
<dbReference type="PANTHER" id="PTHR23285:SF7">
    <property type="entry name" value="LD09246P1"/>
    <property type="match status" value="1"/>
</dbReference>
<evidence type="ECO:0000259" key="12">
    <source>
        <dbReference type="PROSITE" id="PS50089"/>
    </source>
</evidence>
<name>A0A7J7KFG8_BUGNE</name>
<keyword evidence="3" id="KW-0963">Cytoplasm</keyword>
<keyword evidence="7 9" id="KW-0694">RNA-binding</keyword>
<evidence type="ECO:0000313" key="13">
    <source>
        <dbReference type="EMBL" id="KAF6036621.1"/>
    </source>
</evidence>
<dbReference type="InterPro" id="IPR047227">
    <property type="entry name" value="MEX3"/>
</dbReference>
<evidence type="ECO:0000256" key="1">
    <source>
        <dbReference type="ARBA" id="ARBA00004123"/>
    </source>
</evidence>
<evidence type="ECO:0000313" key="14">
    <source>
        <dbReference type="Proteomes" id="UP000593567"/>
    </source>
</evidence>
<evidence type="ECO:0000256" key="10">
    <source>
        <dbReference type="PROSITE-ProRule" id="PRU00175"/>
    </source>
</evidence>
<dbReference type="AlphaFoldDB" id="A0A7J7KFG8"/>
<accession>A0A7J7KFG8</accession>
<evidence type="ECO:0000256" key="7">
    <source>
        <dbReference type="ARBA" id="ARBA00022884"/>
    </source>
</evidence>
<feature type="compositionally biased region" description="Low complexity" evidence="11">
    <location>
        <begin position="200"/>
        <end position="221"/>
    </location>
</feature>
<evidence type="ECO:0000256" key="9">
    <source>
        <dbReference type="PROSITE-ProRule" id="PRU00117"/>
    </source>
</evidence>
<reference evidence="13" key="1">
    <citation type="submission" date="2020-06" db="EMBL/GenBank/DDBJ databases">
        <title>Draft genome of Bugula neritina, a colonial animal packing powerful symbionts and potential medicines.</title>
        <authorList>
            <person name="Rayko M."/>
        </authorList>
    </citation>
    <scope>NUCLEOTIDE SEQUENCE [LARGE SCALE GENOMIC DNA]</scope>
    <source>
        <strain evidence="13">Kwan_BN1</strain>
    </source>
</reference>
<keyword evidence="4" id="KW-0677">Repeat</keyword>